<comment type="caution">
    <text evidence="2">The sequence shown here is derived from an EMBL/GenBank/DDBJ whole genome shotgun (WGS) entry which is preliminary data.</text>
</comment>
<proteinExistence type="predicted"/>
<dbReference type="Proteomes" id="UP000584325">
    <property type="component" value="Unassembled WGS sequence"/>
</dbReference>
<dbReference type="EMBL" id="JACHXS010000013">
    <property type="protein sequence ID" value="MBB3224485.1"/>
    <property type="molecule type" value="Genomic_DNA"/>
</dbReference>
<name>A0A7W5HDC8_9BURK</name>
<evidence type="ECO:0008006" key="4">
    <source>
        <dbReference type="Google" id="ProtNLM"/>
    </source>
</evidence>
<evidence type="ECO:0000313" key="2">
    <source>
        <dbReference type="EMBL" id="MBB3224485.1"/>
    </source>
</evidence>
<evidence type="ECO:0000313" key="3">
    <source>
        <dbReference type="Proteomes" id="UP000584325"/>
    </source>
</evidence>
<accession>A0A7W5HDC8</accession>
<sequence>MGDNAMPADWSPPKRRQKDLDARWTKKQKQGKPYFGYKLSRCNRRIAIPRAHVEHVFTDPAKLGGKVLRSIGLAHAVLHLHCKAASYNLRRLCYLREAKISAS</sequence>
<feature type="region of interest" description="Disordered" evidence="1">
    <location>
        <begin position="1"/>
        <end position="27"/>
    </location>
</feature>
<gene>
    <name evidence="2" type="ORF">FHS02_005350</name>
</gene>
<organism evidence="2 3">
    <name type="scientific">Pseudoduganella umbonata</name>
    <dbReference type="NCBI Taxonomy" id="864828"/>
    <lineage>
        <taxon>Bacteria</taxon>
        <taxon>Pseudomonadati</taxon>
        <taxon>Pseudomonadota</taxon>
        <taxon>Betaproteobacteria</taxon>
        <taxon>Burkholderiales</taxon>
        <taxon>Oxalobacteraceae</taxon>
        <taxon>Telluria group</taxon>
        <taxon>Pseudoduganella</taxon>
    </lineage>
</organism>
<protein>
    <recommendedName>
        <fullName evidence="4">Transposase DDE domain-containing protein</fullName>
    </recommendedName>
</protein>
<reference evidence="2 3" key="1">
    <citation type="submission" date="2020-08" db="EMBL/GenBank/DDBJ databases">
        <title>Genomic Encyclopedia of Type Strains, Phase III (KMG-III): the genomes of soil and plant-associated and newly described type strains.</title>
        <authorList>
            <person name="Whitman W."/>
        </authorList>
    </citation>
    <scope>NUCLEOTIDE SEQUENCE [LARGE SCALE GENOMIC DNA]</scope>
    <source>
        <strain evidence="2 3">CECT 7753</strain>
    </source>
</reference>
<evidence type="ECO:0000256" key="1">
    <source>
        <dbReference type="SAM" id="MobiDB-lite"/>
    </source>
</evidence>
<dbReference type="AlphaFoldDB" id="A0A7W5HDC8"/>